<dbReference type="OrthoDB" id="4950741at2"/>
<organism evidence="2 3">
    <name type="scientific">Mycetocola lacteus</name>
    <dbReference type="NCBI Taxonomy" id="76637"/>
    <lineage>
        <taxon>Bacteria</taxon>
        <taxon>Bacillati</taxon>
        <taxon>Actinomycetota</taxon>
        <taxon>Actinomycetes</taxon>
        <taxon>Micrococcales</taxon>
        <taxon>Microbacteriaceae</taxon>
        <taxon>Mycetocola</taxon>
    </lineage>
</organism>
<proteinExistence type="predicted"/>
<dbReference type="AlphaFoldDB" id="A0A3L7AST7"/>
<name>A0A3L7AST7_9MICO</name>
<accession>A0A3L7AST7</accession>
<gene>
    <name evidence="2" type="ORF">D9V34_08100</name>
</gene>
<sequence length="111" mass="11534">MSVDWIAFITVFVAALTGTILVVALYAMGVRLLVTAGRVPVALPAEFTDAITVLSKAEIKQASKRAAKAAKKNPLTPAQKGLARAGAYACFALCAAAVLAGIYLIVPFFHG</sequence>
<reference evidence="2 3" key="1">
    <citation type="submission" date="2018-10" db="EMBL/GenBank/DDBJ databases">
        <authorList>
            <person name="Li J."/>
        </authorList>
    </citation>
    <scope>NUCLEOTIDE SEQUENCE [LARGE SCALE GENOMIC DNA]</scope>
    <source>
        <strain evidence="2 3">JCM 11654</strain>
    </source>
</reference>
<feature type="transmembrane region" description="Helical" evidence="1">
    <location>
        <begin position="85"/>
        <end position="106"/>
    </location>
</feature>
<keyword evidence="1" id="KW-1133">Transmembrane helix</keyword>
<keyword evidence="1" id="KW-0472">Membrane</keyword>
<dbReference type="EMBL" id="RCUY01000005">
    <property type="protein sequence ID" value="RLP83184.1"/>
    <property type="molecule type" value="Genomic_DNA"/>
</dbReference>
<evidence type="ECO:0000313" key="3">
    <source>
        <dbReference type="Proteomes" id="UP000269438"/>
    </source>
</evidence>
<comment type="caution">
    <text evidence="2">The sequence shown here is derived from an EMBL/GenBank/DDBJ whole genome shotgun (WGS) entry which is preliminary data.</text>
</comment>
<dbReference type="RefSeq" id="WP_030142975.1">
    <property type="nucleotide sequence ID" value="NZ_RCUY01000005.1"/>
</dbReference>
<protein>
    <submittedName>
        <fullName evidence="2">Peptidase</fullName>
    </submittedName>
</protein>
<keyword evidence="1" id="KW-0812">Transmembrane</keyword>
<dbReference type="Proteomes" id="UP000269438">
    <property type="component" value="Unassembled WGS sequence"/>
</dbReference>
<evidence type="ECO:0000256" key="1">
    <source>
        <dbReference type="SAM" id="Phobius"/>
    </source>
</evidence>
<feature type="transmembrane region" description="Helical" evidence="1">
    <location>
        <begin position="6"/>
        <end position="28"/>
    </location>
</feature>
<keyword evidence="3" id="KW-1185">Reference proteome</keyword>
<evidence type="ECO:0000313" key="2">
    <source>
        <dbReference type="EMBL" id="RLP83184.1"/>
    </source>
</evidence>